<dbReference type="GO" id="GO:0006402">
    <property type="term" value="P:mRNA catabolic process"/>
    <property type="evidence" value="ECO:0007669"/>
    <property type="project" value="UniProtKB-UniRule"/>
</dbReference>
<keyword evidence="2 8" id="KW-0540">Nuclease</keyword>
<name>A0A0R1HW16_9LACO</name>
<dbReference type="NCBIfam" id="TIGR03319">
    <property type="entry name" value="RNase_Y"/>
    <property type="match status" value="1"/>
</dbReference>
<dbReference type="Gene3D" id="1.10.3210.10">
    <property type="entry name" value="Hypothetical protein af1432"/>
    <property type="match status" value="1"/>
</dbReference>
<evidence type="ECO:0000256" key="6">
    <source>
        <dbReference type="ARBA" id="ARBA00022989"/>
    </source>
</evidence>
<dbReference type="GO" id="GO:0004521">
    <property type="term" value="F:RNA endonuclease activity"/>
    <property type="evidence" value="ECO:0007669"/>
    <property type="project" value="UniProtKB-UniRule"/>
</dbReference>
<dbReference type="GO" id="GO:0003723">
    <property type="term" value="F:RNA binding"/>
    <property type="evidence" value="ECO:0007669"/>
    <property type="project" value="UniProtKB-UniRule"/>
</dbReference>
<protein>
    <recommendedName>
        <fullName evidence="8 9">Ribonuclease Y</fullName>
        <shortName evidence="8">RNase Y</shortName>
        <ecNumber evidence="8 9">3.1.-.-</ecNumber>
    </recommendedName>
</protein>
<dbReference type="GO" id="GO:0005886">
    <property type="term" value="C:plasma membrane"/>
    <property type="evidence" value="ECO:0007669"/>
    <property type="project" value="UniProtKB-UniRule"/>
</dbReference>
<dbReference type="SMART" id="SM00471">
    <property type="entry name" value="HDc"/>
    <property type="match status" value="1"/>
</dbReference>
<keyword evidence="6" id="KW-1133">Transmembrane helix</keyword>
<evidence type="ECO:0000256" key="8">
    <source>
        <dbReference type="HAMAP-Rule" id="MF_00335"/>
    </source>
</evidence>
<dbReference type="PATRIC" id="fig|1302272.5.peg.2230"/>
<dbReference type="Gene3D" id="3.30.310.210">
    <property type="match status" value="1"/>
</dbReference>
<dbReference type="HAMAP" id="MF_00335">
    <property type="entry name" value="RNase_Y"/>
    <property type="match status" value="1"/>
</dbReference>
<keyword evidence="7" id="KW-0472">Membrane</keyword>
<evidence type="ECO:0000313" key="13">
    <source>
        <dbReference type="Proteomes" id="UP000050911"/>
    </source>
</evidence>
<evidence type="ECO:0000256" key="7">
    <source>
        <dbReference type="ARBA" id="ARBA00023136"/>
    </source>
</evidence>
<evidence type="ECO:0000256" key="1">
    <source>
        <dbReference type="ARBA" id="ARBA00022692"/>
    </source>
</evidence>
<evidence type="ECO:0000256" key="3">
    <source>
        <dbReference type="ARBA" id="ARBA00022759"/>
    </source>
</evidence>
<dbReference type="SMART" id="SM00322">
    <property type="entry name" value="KH"/>
    <property type="match status" value="1"/>
</dbReference>
<dbReference type="InterPro" id="IPR003607">
    <property type="entry name" value="HD/PDEase_dom"/>
</dbReference>
<feature type="coiled-coil region" evidence="10">
    <location>
        <begin position="71"/>
        <end position="185"/>
    </location>
</feature>
<dbReference type="Pfam" id="PF00013">
    <property type="entry name" value="KH_1"/>
    <property type="match status" value="1"/>
</dbReference>
<dbReference type="PROSITE" id="PS51831">
    <property type="entry name" value="HD"/>
    <property type="match status" value="1"/>
</dbReference>
<dbReference type="OrthoDB" id="9803205at2"/>
<dbReference type="GO" id="GO:0016787">
    <property type="term" value="F:hydrolase activity"/>
    <property type="evidence" value="ECO:0007669"/>
    <property type="project" value="UniProtKB-KW"/>
</dbReference>
<dbReference type="AlphaFoldDB" id="A0A0R1HW16"/>
<dbReference type="NCBIfam" id="TIGR00277">
    <property type="entry name" value="HDIG"/>
    <property type="match status" value="1"/>
</dbReference>
<dbReference type="EMBL" id="AZCX01000006">
    <property type="protein sequence ID" value="KRK47697.1"/>
    <property type="molecule type" value="Genomic_DNA"/>
</dbReference>
<evidence type="ECO:0000259" key="11">
    <source>
        <dbReference type="PROSITE" id="PS51831"/>
    </source>
</evidence>
<dbReference type="Pfam" id="PF12072">
    <property type="entry name" value="RNase_Y_N"/>
    <property type="match status" value="1"/>
</dbReference>
<comment type="similarity">
    <text evidence="8">Belongs to the RNase Y family.</text>
</comment>
<dbReference type="CDD" id="cd00077">
    <property type="entry name" value="HDc"/>
    <property type="match status" value="1"/>
</dbReference>
<reference evidence="12 13" key="1">
    <citation type="journal article" date="2015" name="Genome Announc.">
        <title>Expanding the biotechnology potential of lactobacilli through comparative genomics of 213 strains and associated genera.</title>
        <authorList>
            <person name="Sun Z."/>
            <person name="Harris H.M."/>
            <person name="McCann A."/>
            <person name="Guo C."/>
            <person name="Argimon S."/>
            <person name="Zhang W."/>
            <person name="Yang X."/>
            <person name="Jeffery I.B."/>
            <person name="Cooney J.C."/>
            <person name="Kagawa T.F."/>
            <person name="Liu W."/>
            <person name="Song Y."/>
            <person name="Salvetti E."/>
            <person name="Wrobel A."/>
            <person name="Rasinkangas P."/>
            <person name="Parkhill J."/>
            <person name="Rea M.C."/>
            <person name="O'Sullivan O."/>
            <person name="Ritari J."/>
            <person name="Douillard F.P."/>
            <person name="Paul Ross R."/>
            <person name="Yang R."/>
            <person name="Briner A.E."/>
            <person name="Felis G.E."/>
            <person name="de Vos W.M."/>
            <person name="Barrangou R."/>
            <person name="Klaenhammer T.R."/>
            <person name="Caufield P.W."/>
            <person name="Cui Y."/>
            <person name="Zhang H."/>
            <person name="O'Toole P.W."/>
        </authorList>
    </citation>
    <scope>NUCLEOTIDE SEQUENCE [LARGE SCALE GENOMIC DNA]</scope>
    <source>
        <strain evidence="12 13">JCM 15530</strain>
    </source>
</reference>
<dbReference type="RefSeq" id="WP_056942679.1">
    <property type="nucleotide sequence ID" value="NZ_AZCX01000006.1"/>
</dbReference>
<dbReference type="Pfam" id="PF01966">
    <property type="entry name" value="HD"/>
    <property type="match status" value="1"/>
</dbReference>
<evidence type="ECO:0000256" key="5">
    <source>
        <dbReference type="ARBA" id="ARBA00022884"/>
    </source>
</evidence>
<dbReference type="SUPFAM" id="SSF109604">
    <property type="entry name" value="HD-domain/PDEase-like"/>
    <property type="match status" value="1"/>
</dbReference>
<keyword evidence="5 8" id="KW-0694">RNA-binding</keyword>
<evidence type="ECO:0000256" key="9">
    <source>
        <dbReference type="NCBIfam" id="TIGR03319"/>
    </source>
</evidence>
<dbReference type="SUPFAM" id="SSF54791">
    <property type="entry name" value="Eukaryotic type KH-domain (KH-domain type I)"/>
    <property type="match status" value="1"/>
</dbReference>
<evidence type="ECO:0000256" key="10">
    <source>
        <dbReference type="SAM" id="Coils"/>
    </source>
</evidence>
<dbReference type="InterPro" id="IPR036612">
    <property type="entry name" value="KH_dom_type_1_sf"/>
</dbReference>
<keyword evidence="1" id="KW-0812">Transmembrane</keyword>
<proteinExistence type="inferred from homology"/>
<keyword evidence="4 8" id="KW-0378">Hydrolase</keyword>
<dbReference type="InterPro" id="IPR004088">
    <property type="entry name" value="KH_dom_type_1"/>
</dbReference>
<dbReference type="InterPro" id="IPR006675">
    <property type="entry name" value="HDIG_dom"/>
</dbReference>
<dbReference type="Proteomes" id="UP000050911">
    <property type="component" value="Unassembled WGS sequence"/>
</dbReference>
<evidence type="ECO:0000256" key="2">
    <source>
        <dbReference type="ARBA" id="ARBA00022722"/>
    </source>
</evidence>
<dbReference type="STRING" id="1302272.FC96_GL002180"/>
<gene>
    <name evidence="8" type="primary">rny</name>
    <name evidence="12" type="ORF">FC96_GL002180</name>
</gene>
<dbReference type="InterPro" id="IPR006674">
    <property type="entry name" value="HD_domain"/>
</dbReference>
<comment type="function">
    <text evidence="8">Endoribonuclease that initiates mRNA decay.</text>
</comment>
<keyword evidence="13" id="KW-1185">Reference proteome</keyword>
<dbReference type="EC" id="3.1.-.-" evidence="8 9"/>
<keyword evidence="3 8" id="KW-0255">Endonuclease</keyword>
<dbReference type="InterPro" id="IPR017705">
    <property type="entry name" value="Ribonuclease_Y"/>
</dbReference>
<evidence type="ECO:0000256" key="4">
    <source>
        <dbReference type="ARBA" id="ARBA00022801"/>
    </source>
</evidence>
<comment type="caution">
    <text evidence="12">The sequence shown here is derived from an EMBL/GenBank/DDBJ whole genome shotgun (WGS) entry which is preliminary data.</text>
</comment>
<accession>A0A0R1HW16</accession>
<dbReference type="InterPro" id="IPR004087">
    <property type="entry name" value="KH_dom"/>
</dbReference>
<feature type="domain" description="HD" evidence="11">
    <location>
        <begin position="334"/>
        <end position="427"/>
    </location>
</feature>
<sequence length="531" mass="59022">MIATLTIIVAVVLGLVVGGLSRRRQYQQDIATAKQKAQALQDAAAIDANQRAKAYLMRAKESINTDRLATEDELTNQMADIEARRDRMTQRHETLNQQERRLNQRQAHIDDTQVELDDSKQLLEKARTVADALTDQRQVEVAKQAELDLITAQQMIRNQTARELSQEAESTVRELSDNAEASADKTARSLIIEAIQRGPVDWPREHFEHTVLVPTSEAKSRLIGKEGQHIRLLESLTGTDLIFDPDQTNALQISTHDPIRRETTRIAIESLLASRRITATTIEKEVLSAENEVLKDLRQTGERVVSALKIGFMHPELIKIVGRLKFRTSYGQNVLSHSVEVAQMAGVMAAELGEDVRLAKRAGLLHDIGKAVDHEIEGTHVELGVGIAETYDENPVIINAIASHHGDVDITSPISVLVAAADSVSGARPGARSESVEEYINRLKNLEAIANAHKGVQESYAIQAGREIRIVVKPQELDDQASVTLTNNVKDQIEKDLTYPGKIKVTTIRELRAVEYVGDRPTKKKKKRKRA</sequence>
<keyword evidence="10" id="KW-0175">Coiled coil</keyword>
<organism evidence="12 13">
    <name type="scientific">Secundilactobacillus kimchicus JCM 15530</name>
    <dbReference type="NCBI Taxonomy" id="1302272"/>
    <lineage>
        <taxon>Bacteria</taxon>
        <taxon>Bacillati</taxon>
        <taxon>Bacillota</taxon>
        <taxon>Bacilli</taxon>
        <taxon>Lactobacillales</taxon>
        <taxon>Lactobacillaceae</taxon>
        <taxon>Secundilactobacillus</taxon>
    </lineage>
</organism>
<evidence type="ECO:0000313" key="12">
    <source>
        <dbReference type="EMBL" id="KRK47697.1"/>
    </source>
</evidence>
<dbReference type="InterPro" id="IPR022711">
    <property type="entry name" value="RNase_Y_N"/>
</dbReference>